<evidence type="ECO:0000259" key="4">
    <source>
        <dbReference type="Pfam" id="PF01420"/>
    </source>
</evidence>
<feature type="domain" description="Type I restriction modification DNA specificity" evidence="4">
    <location>
        <begin position="2"/>
        <end position="170"/>
    </location>
</feature>
<dbReference type="EMBL" id="BLAP01000050">
    <property type="protein sequence ID" value="GET12853.1"/>
    <property type="molecule type" value="Genomic_DNA"/>
</dbReference>
<evidence type="ECO:0000256" key="2">
    <source>
        <dbReference type="ARBA" id="ARBA00022747"/>
    </source>
</evidence>
<evidence type="ECO:0000313" key="5">
    <source>
        <dbReference type="EMBL" id="GET12853.1"/>
    </source>
</evidence>
<gene>
    <name evidence="5" type="ORF">SN811_13530</name>
</gene>
<evidence type="ECO:0000256" key="1">
    <source>
        <dbReference type="ARBA" id="ARBA00010923"/>
    </source>
</evidence>
<dbReference type="InterPro" id="IPR052021">
    <property type="entry name" value="Type-I_RS_S_subunit"/>
</dbReference>
<dbReference type="InterPro" id="IPR000055">
    <property type="entry name" value="Restrct_endonuc_typeI_TRD"/>
</dbReference>
<comment type="similarity">
    <text evidence="1">Belongs to the type-I restriction system S methylase family.</text>
</comment>
<protein>
    <recommendedName>
        <fullName evidence="4">Type I restriction modification DNA specificity domain-containing protein</fullName>
    </recommendedName>
</protein>
<reference evidence="5" key="1">
    <citation type="submission" date="2019-10" db="EMBL/GenBank/DDBJ databases">
        <title>Lactobacillus agilis SN811 Whole Genome Sequencing Project.</title>
        <authorList>
            <person name="Suzuki S."/>
            <person name="Endo A."/>
            <person name="Maeno S."/>
            <person name="Shiwa Y."/>
            <person name="Matsutani M."/>
            <person name="Kajikawa A."/>
        </authorList>
    </citation>
    <scope>NUCLEOTIDE SEQUENCE</scope>
    <source>
        <strain evidence="5">SN811</strain>
    </source>
</reference>
<evidence type="ECO:0000256" key="3">
    <source>
        <dbReference type="ARBA" id="ARBA00023125"/>
    </source>
</evidence>
<keyword evidence="3" id="KW-0238">DNA-binding</keyword>
<dbReference type="PANTHER" id="PTHR30408:SF13">
    <property type="entry name" value="TYPE I RESTRICTION ENZYME HINDI SPECIFICITY SUBUNIT"/>
    <property type="match status" value="1"/>
</dbReference>
<dbReference type="Proteomes" id="UP000494160">
    <property type="component" value="Unassembled WGS sequence"/>
</dbReference>
<name>A0A6F9Y5K9_9LACO</name>
<dbReference type="Gene3D" id="3.90.220.20">
    <property type="entry name" value="DNA methylase specificity domains"/>
    <property type="match status" value="1"/>
</dbReference>
<dbReference type="RefSeq" id="WP_172577470.1">
    <property type="nucleotide sequence ID" value="NZ_BLAP01000050.1"/>
</dbReference>
<sequence>MKVKDIAGINLKTINKKYEGQIQYLDTSSVTDNHFEGYRTYGNMQSAPSRARRIANIGDTVISTVRPNQKHNGFIDIQPDNAIYSTGFTIVSPNTDRINPYYLYLFLSSEKVTEFLQQIGETSTSAYPSVKPSDIGNLDIALPSRDVQDKISKEIYLLDSKIKLNNKINDNFVA</sequence>
<comment type="caution">
    <text evidence="5">The sequence shown here is derived from an EMBL/GenBank/DDBJ whole genome shotgun (WGS) entry which is preliminary data.</text>
</comment>
<dbReference type="GO" id="GO:0003677">
    <property type="term" value="F:DNA binding"/>
    <property type="evidence" value="ECO:0007669"/>
    <property type="project" value="UniProtKB-KW"/>
</dbReference>
<dbReference type="SUPFAM" id="SSF116734">
    <property type="entry name" value="DNA methylase specificity domain"/>
    <property type="match status" value="1"/>
</dbReference>
<dbReference type="Pfam" id="PF01420">
    <property type="entry name" value="Methylase_S"/>
    <property type="match status" value="1"/>
</dbReference>
<dbReference type="PANTHER" id="PTHR30408">
    <property type="entry name" value="TYPE-1 RESTRICTION ENZYME ECOKI SPECIFICITY PROTEIN"/>
    <property type="match status" value="1"/>
</dbReference>
<dbReference type="InterPro" id="IPR044946">
    <property type="entry name" value="Restrct_endonuc_typeI_TRD_sf"/>
</dbReference>
<keyword evidence="2" id="KW-0680">Restriction system</keyword>
<accession>A0A6F9Y5K9</accession>
<dbReference type="AlphaFoldDB" id="A0A6F9Y5K9"/>
<organism evidence="5">
    <name type="scientific">Ligilactobacillus agilis</name>
    <dbReference type="NCBI Taxonomy" id="1601"/>
    <lineage>
        <taxon>Bacteria</taxon>
        <taxon>Bacillati</taxon>
        <taxon>Bacillota</taxon>
        <taxon>Bacilli</taxon>
        <taxon>Lactobacillales</taxon>
        <taxon>Lactobacillaceae</taxon>
        <taxon>Ligilactobacillus</taxon>
    </lineage>
</organism>
<dbReference type="GO" id="GO:0009307">
    <property type="term" value="P:DNA restriction-modification system"/>
    <property type="evidence" value="ECO:0007669"/>
    <property type="project" value="UniProtKB-KW"/>
</dbReference>
<proteinExistence type="inferred from homology"/>